<dbReference type="EMBL" id="SZYD01000006">
    <property type="protein sequence ID" value="KAD5960609.1"/>
    <property type="molecule type" value="Genomic_DNA"/>
</dbReference>
<accession>A0A5N6P4T6</accession>
<keyword evidence="2" id="KW-1185">Reference proteome</keyword>
<reference evidence="1 2" key="1">
    <citation type="submission" date="2019-05" db="EMBL/GenBank/DDBJ databases">
        <title>Mikania micrantha, genome provides insights into the molecular mechanism of rapid growth.</title>
        <authorList>
            <person name="Liu B."/>
        </authorList>
    </citation>
    <scope>NUCLEOTIDE SEQUENCE [LARGE SCALE GENOMIC DNA]</scope>
    <source>
        <strain evidence="1">NLD-2019</strain>
        <tissue evidence="1">Leaf</tissue>
    </source>
</reference>
<gene>
    <name evidence="1" type="ORF">E3N88_12081</name>
</gene>
<evidence type="ECO:0000313" key="2">
    <source>
        <dbReference type="Proteomes" id="UP000326396"/>
    </source>
</evidence>
<sequence>MKKVKVLENVCMEQAAELEKLNKEPSIVPFPVYLAPLLTNLFRSLTYSVLDEIFAIQILCRFIGYCEGPACMQLLVSKDMGTKAPMSISTKLGYFNNGEIGANAILAVSSAACRVGAVEKEAW</sequence>
<evidence type="ECO:0000313" key="1">
    <source>
        <dbReference type="EMBL" id="KAD5960609.1"/>
    </source>
</evidence>
<dbReference type="AlphaFoldDB" id="A0A5N6P4T6"/>
<comment type="caution">
    <text evidence="1">The sequence shown here is derived from an EMBL/GenBank/DDBJ whole genome shotgun (WGS) entry which is preliminary data.</text>
</comment>
<organism evidence="1 2">
    <name type="scientific">Mikania micrantha</name>
    <name type="common">bitter vine</name>
    <dbReference type="NCBI Taxonomy" id="192012"/>
    <lineage>
        <taxon>Eukaryota</taxon>
        <taxon>Viridiplantae</taxon>
        <taxon>Streptophyta</taxon>
        <taxon>Embryophyta</taxon>
        <taxon>Tracheophyta</taxon>
        <taxon>Spermatophyta</taxon>
        <taxon>Magnoliopsida</taxon>
        <taxon>eudicotyledons</taxon>
        <taxon>Gunneridae</taxon>
        <taxon>Pentapetalae</taxon>
        <taxon>asterids</taxon>
        <taxon>campanulids</taxon>
        <taxon>Asterales</taxon>
        <taxon>Asteraceae</taxon>
        <taxon>Asteroideae</taxon>
        <taxon>Heliantheae alliance</taxon>
        <taxon>Eupatorieae</taxon>
        <taxon>Mikania</taxon>
    </lineage>
</organism>
<dbReference type="Proteomes" id="UP000326396">
    <property type="component" value="Linkage Group LG14"/>
</dbReference>
<proteinExistence type="predicted"/>
<name>A0A5N6P4T6_9ASTR</name>
<protein>
    <submittedName>
        <fullName evidence="1">Uncharacterized protein</fullName>
    </submittedName>
</protein>